<evidence type="ECO:0000313" key="1">
    <source>
        <dbReference type="EMBL" id="MFD0764568.1"/>
    </source>
</evidence>
<dbReference type="Proteomes" id="UP001597073">
    <property type="component" value="Unassembled WGS sequence"/>
</dbReference>
<organism evidence="1 2">
    <name type="scientific">Mucilaginibacter lutimaris</name>
    <dbReference type="NCBI Taxonomy" id="931629"/>
    <lineage>
        <taxon>Bacteria</taxon>
        <taxon>Pseudomonadati</taxon>
        <taxon>Bacteroidota</taxon>
        <taxon>Sphingobacteriia</taxon>
        <taxon>Sphingobacteriales</taxon>
        <taxon>Sphingobacteriaceae</taxon>
        <taxon>Mucilaginibacter</taxon>
    </lineage>
</organism>
<sequence>MRTLAFTKESQKIFSLEQLRSEGYQNTYTLKGANGIYCRDTDRHFAARELTITLADHAFGPGNALSLLFTVEAADGAKGLMIITAGGRRRSPKPEKAPDLMAALWMAL</sequence>
<gene>
    <name evidence="1" type="ORF">ACFQZI_06865</name>
</gene>
<evidence type="ECO:0000313" key="2">
    <source>
        <dbReference type="Proteomes" id="UP001597073"/>
    </source>
</evidence>
<protein>
    <submittedName>
        <fullName evidence="1">Uncharacterized protein</fullName>
    </submittedName>
</protein>
<accession>A0ABW2ZEJ7</accession>
<dbReference type="RefSeq" id="WP_377140216.1">
    <property type="nucleotide sequence ID" value="NZ_JBHTIA010000003.1"/>
</dbReference>
<comment type="caution">
    <text evidence="1">The sequence shown here is derived from an EMBL/GenBank/DDBJ whole genome shotgun (WGS) entry which is preliminary data.</text>
</comment>
<name>A0ABW2ZEJ7_9SPHI</name>
<reference evidence="2" key="1">
    <citation type="journal article" date="2019" name="Int. J. Syst. Evol. Microbiol.">
        <title>The Global Catalogue of Microorganisms (GCM) 10K type strain sequencing project: providing services to taxonomists for standard genome sequencing and annotation.</title>
        <authorList>
            <consortium name="The Broad Institute Genomics Platform"/>
            <consortium name="The Broad Institute Genome Sequencing Center for Infectious Disease"/>
            <person name="Wu L."/>
            <person name="Ma J."/>
        </authorList>
    </citation>
    <scope>NUCLEOTIDE SEQUENCE [LARGE SCALE GENOMIC DNA]</scope>
    <source>
        <strain evidence="2">CCUG 60742</strain>
    </source>
</reference>
<dbReference type="EMBL" id="JBHTIA010000003">
    <property type="protein sequence ID" value="MFD0764568.1"/>
    <property type="molecule type" value="Genomic_DNA"/>
</dbReference>
<keyword evidence="2" id="KW-1185">Reference proteome</keyword>
<proteinExistence type="predicted"/>